<keyword evidence="7" id="KW-1185">Reference proteome</keyword>
<evidence type="ECO:0000256" key="1">
    <source>
        <dbReference type="ARBA" id="ARBA00004496"/>
    </source>
</evidence>
<feature type="domain" description="Hemerythrin-like" evidence="5">
    <location>
        <begin position="82"/>
        <end position="230"/>
    </location>
</feature>
<evidence type="ECO:0000256" key="3">
    <source>
        <dbReference type="ARBA" id="ARBA00022723"/>
    </source>
</evidence>
<keyword evidence="4" id="KW-0408">Iron</keyword>
<evidence type="ECO:0000256" key="2">
    <source>
        <dbReference type="ARBA" id="ARBA00022490"/>
    </source>
</evidence>
<protein>
    <submittedName>
        <fullName evidence="6">Iron-sulfur cluster repair di-iron protein</fullName>
    </submittedName>
</protein>
<dbReference type="NCBIfam" id="TIGR03652">
    <property type="entry name" value="FeS_repair_RIC"/>
    <property type="match status" value="1"/>
</dbReference>
<dbReference type="InterPro" id="IPR019903">
    <property type="entry name" value="RIC_family"/>
</dbReference>
<dbReference type="Gene3D" id="1.10.3910.10">
    <property type="entry name" value="SP0561-like"/>
    <property type="match status" value="1"/>
</dbReference>
<dbReference type="InterPro" id="IPR012312">
    <property type="entry name" value="Hemerythrin-like"/>
</dbReference>
<keyword evidence="3" id="KW-0479">Metal-binding</keyword>
<evidence type="ECO:0000313" key="7">
    <source>
        <dbReference type="Proteomes" id="UP001163719"/>
    </source>
</evidence>
<evidence type="ECO:0000313" key="6">
    <source>
        <dbReference type="EMBL" id="MCW3161620.1"/>
    </source>
</evidence>
<name>A0ABT3HPK8_9FLAO</name>
<keyword evidence="2" id="KW-0963">Cytoplasm</keyword>
<organism evidence="6 7">
    <name type="scientific">Chryseobacterium oryctis</name>
    <dbReference type="NCBI Taxonomy" id="2952618"/>
    <lineage>
        <taxon>Bacteria</taxon>
        <taxon>Pseudomonadati</taxon>
        <taxon>Bacteroidota</taxon>
        <taxon>Flavobacteriia</taxon>
        <taxon>Flavobacteriales</taxon>
        <taxon>Weeksellaceae</taxon>
        <taxon>Chryseobacterium group</taxon>
        <taxon>Chryseobacterium</taxon>
    </lineage>
</organism>
<gene>
    <name evidence="6" type="primary">ric</name>
    <name evidence="6" type="ORF">OH806_10135</name>
</gene>
<dbReference type="RefSeq" id="WP_264743563.1">
    <property type="nucleotide sequence ID" value="NZ_JAPDHV010000004.1"/>
</dbReference>
<dbReference type="EMBL" id="JAPDHV010000004">
    <property type="protein sequence ID" value="MCW3161620.1"/>
    <property type="molecule type" value="Genomic_DNA"/>
</dbReference>
<evidence type="ECO:0000256" key="4">
    <source>
        <dbReference type="ARBA" id="ARBA00023004"/>
    </source>
</evidence>
<reference evidence="6" key="1">
    <citation type="submission" date="2022-10" db="EMBL/GenBank/DDBJ databases">
        <title>Chryseobacterium babae sp. nov. isolated from the gut of the beetle Oryctes rhinoceros, and Chryseobacterium kimseyorum sp. nov., isolated from a stick insect rearing cage.</title>
        <authorList>
            <person name="Shelomi M."/>
            <person name="Han C.-J."/>
            <person name="Chen W.-M."/>
            <person name="Chen H.-K."/>
            <person name="Liaw S.-J."/>
            <person name="Muhle E."/>
            <person name="Clermont D."/>
        </authorList>
    </citation>
    <scope>NUCLEOTIDE SEQUENCE</scope>
    <source>
        <strain evidence="6">WLa1L2M3</strain>
    </source>
</reference>
<dbReference type="PANTHER" id="PTHR36438:SF1">
    <property type="entry name" value="IRON-SULFUR CLUSTER REPAIR PROTEIN YTFE"/>
    <property type="match status" value="1"/>
</dbReference>
<comment type="caution">
    <text evidence="6">The sequence shown here is derived from an EMBL/GenBank/DDBJ whole genome shotgun (WGS) entry which is preliminary data.</text>
</comment>
<proteinExistence type="predicted"/>
<dbReference type="Gene3D" id="1.20.120.520">
    <property type="entry name" value="nmb1532 protein domain like"/>
    <property type="match status" value="1"/>
</dbReference>
<sequence>MNTKTDFIGEIVAEDFRTAAIFKKYGIDFCCKGGRTIEEACSSKKLDTEQIYEEIENLPKNDNNSIDFKSWPLDLLADYVEKTHHRYVEEKTPVIQAFLDKLCKVHGGSHPELFDIKQLFDASAQDLGAHLKKEELILFPFIKNMVKAQIDGSAIQQPAFGTVENPVNMMKHEHTVEGERLRKIAELTDEYNPPADACNTYRVTFAMLQDFENDLHKHIHLENNILFPKAIKLEKEFSEENDNSN</sequence>
<dbReference type="Pfam" id="PF01814">
    <property type="entry name" value="Hemerythrin"/>
    <property type="match status" value="1"/>
</dbReference>
<evidence type="ECO:0000259" key="5">
    <source>
        <dbReference type="Pfam" id="PF01814"/>
    </source>
</evidence>
<accession>A0ABT3HPK8</accession>
<dbReference type="InterPro" id="IPR038062">
    <property type="entry name" value="ScdA-like_N_sf"/>
</dbReference>
<dbReference type="PANTHER" id="PTHR36438">
    <property type="entry name" value="IRON-SULFUR CLUSTER REPAIR PROTEIN YTFE"/>
    <property type="match status" value="1"/>
</dbReference>
<dbReference type="Proteomes" id="UP001163719">
    <property type="component" value="Unassembled WGS sequence"/>
</dbReference>
<comment type="subcellular location">
    <subcellularLocation>
        <location evidence="1">Cytoplasm</location>
    </subcellularLocation>
</comment>
<dbReference type="Pfam" id="PF04405">
    <property type="entry name" value="ScdA_N"/>
    <property type="match status" value="1"/>
</dbReference>